<evidence type="ECO:0000313" key="3">
    <source>
        <dbReference type="EMBL" id="GEA83251.1"/>
    </source>
</evidence>
<evidence type="ECO:0000313" key="4">
    <source>
        <dbReference type="Proteomes" id="UP000320461"/>
    </source>
</evidence>
<dbReference type="EMBL" id="BJLQ01000003">
    <property type="protein sequence ID" value="GEA83251.1"/>
    <property type="molecule type" value="Genomic_DNA"/>
</dbReference>
<reference evidence="3 4" key="1">
    <citation type="submission" date="2019-06" db="EMBL/GenBank/DDBJ databases">
        <title>Whole genome shotgun sequence of Cellulomonas gelida NBRC 3748.</title>
        <authorList>
            <person name="Hosoyama A."/>
            <person name="Uohara A."/>
            <person name="Ohji S."/>
            <person name="Ichikawa N."/>
        </authorList>
    </citation>
    <scope>NUCLEOTIDE SEQUENCE [LARGE SCALE GENOMIC DNA]</scope>
    <source>
        <strain evidence="3 4">NBRC 3748</strain>
    </source>
</reference>
<evidence type="ECO:0000256" key="2">
    <source>
        <dbReference type="SAM" id="SignalP"/>
    </source>
</evidence>
<dbReference type="AlphaFoldDB" id="A0A4Y3KFL6"/>
<accession>A0A4Y3KFL6</accession>
<feature type="chain" id="PRO_5038950849" description="PASTA domain-containing protein" evidence="2">
    <location>
        <begin position="22"/>
        <end position="123"/>
    </location>
</feature>
<organism evidence="3 4">
    <name type="scientific">Cellulomonas gelida</name>
    <dbReference type="NCBI Taxonomy" id="1712"/>
    <lineage>
        <taxon>Bacteria</taxon>
        <taxon>Bacillati</taxon>
        <taxon>Actinomycetota</taxon>
        <taxon>Actinomycetes</taxon>
        <taxon>Micrococcales</taxon>
        <taxon>Cellulomonadaceae</taxon>
        <taxon>Cellulomonas</taxon>
    </lineage>
</organism>
<feature type="region of interest" description="Disordered" evidence="1">
    <location>
        <begin position="27"/>
        <end position="52"/>
    </location>
</feature>
<dbReference type="OrthoDB" id="4829750at2"/>
<keyword evidence="4" id="KW-1185">Reference proteome</keyword>
<sequence>MKSSAVRTAVALAAAATLLLAGCSSDDATTDTTATAEATSSAAATPEATEAPTEAEVLDVTHIQLQTAIDTLGLRGLETKVVDADGNEITPEPETVYLVVGQDPIEGVVPVGTVITLTAEKKA</sequence>
<protein>
    <recommendedName>
        <fullName evidence="5">PASTA domain-containing protein</fullName>
    </recommendedName>
</protein>
<comment type="caution">
    <text evidence="3">The sequence shown here is derived from an EMBL/GenBank/DDBJ whole genome shotgun (WGS) entry which is preliminary data.</text>
</comment>
<proteinExistence type="predicted"/>
<dbReference type="RefSeq" id="WP_141368761.1">
    <property type="nucleotide sequence ID" value="NZ_BJLQ01000003.1"/>
</dbReference>
<keyword evidence="2" id="KW-0732">Signal</keyword>
<dbReference type="Proteomes" id="UP000320461">
    <property type="component" value="Unassembled WGS sequence"/>
</dbReference>
<feature type="signal peptide" evidence="2">
    <location>
        <begin position="1"/>
        <end position="21"/>
    </location>
</feature>
<name>A0A4Y3KFL6_9CELL</name>
<dbReference type="PROSITE" id="PS51257">
    <property type="entry name" value="PROKAR_LIPOPROTEIN"/>
    <property type="match status" value="1"/>
</dbReference>
<evidence type="ECO:0008006" key="5">
    <source>
        <dbReference type="Google" id="ProtNLM"/>
    </source>
</evidence>
<gene>
    <name evidence="3" type="ORF">CGE01nite_05020</name>
</gene>
<evidence type="ECO:0000256" key="1">
    <source>
        <dbReference type="SAM" id="MobiDB-lite"/>
    </source>
</evidence>